<keyword evidence="7" id="KW-0998">Cell outer membrane</keyword>
<evidence type="ECO:0000256" key="1">
    <source>
        <dbReference type="ARBA" id="ARBA00004442"/>
    </source>
</evidence>
<dbReference type="PANTHER" id="PTHR30026">
    <property type="entry name" value="OUTER MEMBRANE PROTEIN TOLC"/>
    <property type="match status" value="1"/>
</dbReference>
<dbReference type="Pfam" id="PF02321">
    <property type="entry name" value="OEP"/>
    <property type="match status" value="1"/>
</dbReference>
<evidence type="ECO:0000313" key="9">
    <source>
        <dbReference type="Proteomes" id="UP000199705"/>
    </source>
</evidence>
<dbReference type="SUPFAM" id="SSF56954">
    <property type="entry name" value="Outer membrane efflux proteins (OEP)"/>
    <property type="match status" value="1"/>
</dbReference>
<name>A0A1G8NBP1_9SPHI</name>
<proteinExistence type="inferred from homology"/>
<dbReference type="STRING" id="551996.SAMN05192573_13224"/>
<dbReference type="InterPro" id="IPR003423">
    <property type="entry name" value="OMP_efflux"/>
</dbReference>
<gene>
    <name evidence="8" type="ORF">SAMN05192573_13224</name>
</gene>
<evidence type="ECO:0000256" key="4">
    <source>
        <dbReference type="ARBA" id="ARBA00022452"/>
    </source>
</evidence>
<comment type="similarity">
    <text evidence="2">Belongs to the outer membrane factor (OMF) (TC 1.B.17) family.</text>
</comment>
<dbReference type="Gene3D" id="1.20.1600.10">
    <property type="entry name" value="Outer membrane efflux proteins (OEP)"/>
    <property type="match status" value="1"/>
</dbReference>
<accession>A0A1G8NBP1</accession>
<keyword evidence="9" id="KW-1185">Reference proteome</keyword>
<organism evidence="8 9">
    <name type="scientific">Mucilaginibacter gossypii</name>
    <dbReference type="NCBI Taxonomy" id="551996"/>
    <lineage>
        <taxon>Bacteria</taxon>
        <taxon>Pseudomonadati</taxon>
        <taxon>Bacteroidota</taxon>
        <taxon>Sphingobacteriia</taxon>
        <taxon>Sphingobacteriales</taxon>
        <taxon>Sphingobacteriaceae</taxon>
        <taxon>Mucilaginibacter</taxon>
    </lineage>
</organism>
<reference evidence="9" key="1">
    <citation type="submission" date="2016-10" db="EMBL/GenBank/DDBJ databases">
        <authorList>
            <person name="Varghese N."/>
            <person name="Submissions S."/>
        </authorList>
    </citation>
    <scope>NUCLEOTIDE SEQUENCE [LARGE SCALE GENOMIC DNA]</scope>
    <source>
        <strain evidence="9">Gh-67</strain>
    </source>
</reference>
<evidence type="ECO:0000313" key="8">
    <source>
        <dbReference type="EMBL" id="SDI77553.1"/>
    </source>
</evidence>
<keyword evidence="4" id="KW-1134">Transmembrane beta strand</keyword>
<dbReference type="GO" id="GO:1990281">
    <property type="term" value="C:efflux pump complex"/>
    <property type="evidence" value="ECO:0007669"/>
    <property type="project" value="TreeGrafter"/>
</dbReference>
<protein>
    <submittedName>
        <fullName evidence="8">Outer membrane protein TolC</fullName>
    </submittedName>
</protein>
<keyword evidence="6" id="KW-0472">Membrane</keyword>
<evidence type="ECO:0000256" key="3">
    <source>
        <dbReference type="ARBA" id="ARBA00022448"/>
    </source>
</evidence>
<dbReference type="GO" id="GO:0015288">
    <property type="term" value="F:porin activity"/>
    <property type="evidence" value="ECO:0007669"/>
    <property type="project" value="TreeGrafter"/>
</dbReference>
<dbReference type="GO" id="GO:0015562">
    <property type="term" value="F:efflux transmembrane transporter activity"/>
    <property type="evidence" value="ECO:0007669"/>
    <property type="project" value="InterPro"/>
</dbReference>
<keyword evidence="3" id="KW-0813">Transport</keyword>
<dbReference type="EMBL" id="FNCG01000032">
    <property type="protein sequence ID" value="SDI77553.1"/>
    <property type="molecule type" value="Genomic_DNA"/>
</dbReference>
<dbReference type="RefSeq" id="WP_091176337.1">
    <property type="nucleotide sequence ID" value="NZ_FNCG01000032.1"/>
</dbReference>
<dbReference type="GO" id="GO:0009279">
    <property type="term" value="C:cell outer membrane"/>
    <property type="evidence" value="ECO:0007669"/>
    <property type="project" value="UniProtKB-SubCell"/>
</dbReference>
<evidence type="ECO:0000256" key="7">
    <source>
        <dbReference type="ARBA" id="ARBA00023237"/>
    </source>
</evidence>
<dbReference type="PANTHER" id="PTHR30026:SF20">
    <property type="entry name" value="OUTER MEMBRANE PROTEIN TOLC"/>
    <property type="match status" value="1"/>
</dbReference>
<dbReference type="AlphaFoldDB" id="A0A1G8NBP1"/>
<keyword evidence="5" id="KW-0812">Transmembrane</keyword>
<evidence type="ECO:0000256" key="5">
    <source>
        <dbReference type="ARBA" id="ARBA00022692"/>
    </source>
</evidence>
<comment type="subcellular location">
    <subcellularLocation>
        <location evidence="1">Cell outer membrane</location>
    </subcellularLocation>
</comment>
<evidence type="ECO:0000256" key="6">
    <source>
        <dbReference type="ARBA" id="ARBA00023136"/>
    </source>
</evidence>
<dbReference type="InterPro" id="IPR051906">
    <property type="entry name" value="TolC-like"/>
</dbReference>
<sequence length="449" mass="50609">MKTIPFKHAIGRLTVSLFCLIFAFDLPVIAQQTPNVRLSLLQAVDLSKAQNMQVHAARSEESATESDLRDAKTNALPTVLTNGDYQRFTSLTLYNHGLNDVRSIPKRPTSNGADLGVSANFNLYAGGRQKALVAEQKEKRDLAAINTKEQAGTVGLEVADQYLNMIRLIYQKHFIDDQVVRAETRLKNIDALYRNQKVTRSDLLRSELNLSAVKLNLEQTLNDIIISNQKLNVLLNLPDSTRIYPTDSAAMTMPSVDTLLDLINSTTHDAYAIRKADESIKIQNARIRGVKSNFSPALSLYSAYGFNYPNTIFYPPVDQGYSIGFVGFKIQYNISSIYLNKYKSSASRIRLQELQYVQQNISDNVKQEANSLLIKYREALSRIAVNEKSIAQAKVNYRIINAKYLNQLALLTDLLDADNLYQETRYNLVQAQTVAQLIYYRLLFTSGKL</sequence>
<evidence type="ECO:0000256" key="2">
    <source>
        <dbReference type="ARBA" id="ARBA00007613"/>
    </source>
</evidence>
<dbReference type="Proteomes" id="UP000199705">
    <property type="component" value="Unassembled WGS sequence"/>
</dbReference>